<proteinExistence type="predicted"/>
<dbReference type="RefSeq" id="WP_013118888.1">
    <property type="nucleotide sequence ID" value="NC_014151.1"/>
</dbReference>
<evidence type="ECO:0000256" key="1">
    <source>
        <dbReference type="SAM" id="SignalP"/>
    </source>
</evidence>
<keyword evidence="1" id="KW-0732">Signal</keyword>
<feature type="signal peptide" evidence="1">
    <location>
        <begin position="1"/>
        <end position="26"/>
    </location>
</feature>
<dbReference type="HOGENOM" id="CLU_1479542_0_0_11"/>
<evidence type="ECO:0000313" key="3">
    <source>
        <dbReference type="Proteomes" id="UP000000849"/>
    </source>
</evidence>
<sequence length="182" mass="18624">MRTSRDVRRRALLVVTLAVAITGCGAQHVQQRAEDAARTDLPRNVAEAVGCLASRAPALWSAASDAGRLGSELTECVGTTVLDQGDDAVRTADRLDMISGTVALTTDPSSGDLVIGLYTEGSGSAEAGVTQERVIVGTCWQVSVTARGELGAPSGAECSGAIVARANPAEVVPFDELDLSAG</sequence>
<keyword evidence="3" id="KW-1185">Reference proteome</keyword>
<evidence type="ECO:0000313" key="2">
    <source>
        <dbReference type="EMBL" id="ADG76561.1"/>
    </source>
</evidence>
<evidence type="ECO:0008006" key="4">
    <source>
        <dbReference type="Google" id="ProtNLM"/>
    </source>
</evidence>
<gene>
    <name evidence="2" type="ordered locus">Cfla_3693</name>
</gene>
<protein>
    <recommendedName>
        <fullName evidence="4">Lipoprotein</fullName>
    </recommendedName>
</protein>
<feature type="chain" id="PRO_5038717431" description="Lipoprotein" evidence="1">
    <location>
        <begin position="27"/>
        <end position="182"/>
    </location>
</feature>
<dbReference type="AlphaFoldDB" id="D5UE85"/>
<organism evidence="2 3">
    <name type="scientific">Cellulomonas flavigena (strain ATCC 482 / DSM 20109 / BCRC 11376 / JCM 18109 / NBRC 3775 / NCIMB 8073 / NRS 134)</name>
    <dbReference type="NCBI Taxonomy" id="446466"/>
    <lineage>
        <taxon>Bacteria</taxon>
        <taxon>Bacillati</taxon>
        <taxon>Actinomycetota</taxon>
        <taxon>Actinomycetes</taxon>
        <taxon>Micrococcales</taxon>
        <taxon>Cellulomonadaceae</taxon>
        <taxon>Cellulomonas</taxon>
    </lineage>
</organism>
<dbReference type="EMBL" id="CP001964">
    <property type="protein sequence ID" value="ADG76561.1"/>
    <property type="molecule type" value="Genomic_DNA"/>
</dbReference>
<name>D5UE85_CELFN</name>
<dbReference type="PROSITE" id="PS51257">
    <property type="entry name" value="PROKAR_LIPOPROTEIN"/>
    <property type="match status" value="1"/>
</dbReference>
<dbReference type="KEGG" id="cfl:Cfla_3693"/>
<dbReference type="STRING" id="446466.Cfla_3693"/>
<dbReference type="OrthoDB" id="9965750at2"/>
<dbReference type="Proteomes" id="UP000000849">
    <property type="component" value="Chromosome"/>
</dbReference>
<accession>D5UE85</accession>
<reference evidence="2 3" key="1">
    <citation type="journal article" date="2010" name="Stand. Genomic Sci.">
        <title>Complete genome sequence of Cellulomonas flavigena type strain (134).</title>
        <authorList>
            <person name="Abt B."/>
            <person name="Foster B."/>
            <person name="Lapidus A."/>
            <person name="Clum A."/>
            <person name="Sun H."/>
            <person name="Pukall R."/>
            <person name="Lucas S."/>
            <person name="Glavina Del Rio T."/>
            <person name="Nolan M."/>
            <person name="Tice H."/>
            <person name="Cheng J.F."/>
            <person name="Pitluck S."/>
            <person name="Liolios K."/>
            <person name="Ivanova N."/>
            <person name="Mavromatis K."/>
            <person name="Ovchinnikova G."/>
            <person name="Pati A."/>
            <person name="Goodwin L."/>
            <person name="Chen A."/>
            <person name="Palaniappan K."/>
            <person name="Land M."/>
            <person name="Hauser L."/>
            <person name="Chang Y.J."/>
            <person name="Jeffries C.D."/>
            <person name="Rohde M."/>
            <person name="Goker M."/>
            <person name="Woyke T."/>
            <person name="Bristow J."/>
            <person name="Eisen J.A."/>
            <person name="Markowitz V."/>
            <person name="Hugenholtz P."/>
            <person name="Kyrpides N.C."/>
            <person name="Klenk H.P."/>
        </authorList>
    </citation>
    <scope>NUCLEOTIDE SEQUENCE [LARGE SCALE GENOMIC DNA]</scope>
    <source>
        <strain evidence="3">ATCC 482 / DSM 20109 / BCRC 11376 / JCM 18109 / NBRC 3775 / NCIMB 8073 / NRS 134</strain>
    </source>
</reference>